<proteinExistence type="predicted"/>
<feature type="transmembrane region" description="Helical" evidence="1">
    <location>
        <begin position="34"/>
        <end position="56"/>
    </location>
</feature>
<gene>
    <name evidence="2" type="ORF">ENL71_00695</name>
</gene>
<sequence>MNDINKIVEPVTTEEFANMLTKLFVNLLTITQNFVKPITGLGIAVAVLLLLIGYIFHVQSAKKMGASILGGVGFAVIIYLLAPYILGVIYNTFGK</sequence>
<keyword evidence="1" id="KW-0812">Transmembrane</keyword>
<evidence type="ECO:0000313" key="2">
    <source>
        <dbReference type="EMBL" id="HHS01060.1"/>
    </source>
</evidence>
<feature type="transmembrane region" description="Helical" evidence="1">
    <location>
        <begin position="68"/>
        <end position="90"/>
    </location>
</feature>
<keyword evidence="1" id="KW-0472">Membrane</keyword>
<protein>
    <submittedName>
        <fullName evidence="2">Uncharacterized protein</fullName>
    </submittedName>
</protein>
<reference evidence="2" key="1">
    <citation type="journal article" date="2020" name="mSystems">
        <title>Genome- and Community-Level Interaction Insights into Carbon Utilization and Element Cycling Functions of Hydrothermarchaeota in Hydrothermal Sediment.</title>
        <authorList>
            <person name="Zhou Z."/>
            <person name="Liu Y."/>
            <person name="Xu W."/>
            <person name="Pan J."/>
            <person name="Luo Z.H."/>
            <person name="Li M."/>
        </authorList>
    </citation>
    <scope>NUCLEOTIDE SEQUENCE [LARGE SCALE GENOMIC DNA]</scope>
    <source>
        <strain evidence="2">SpSt-102</strain>
    </source>
</reference>
<name>A0A7C5Z7E9_9FIRM</name>
<keyword evidence="1" id="KW-1133">Transmembrane helix</keyword>
<organism evidence="2">
    <name type="scientific">Caldicellulosiruptor owensensis</name>
    <dbReference type="NCBI Taxonomy" id="55205"/>
    <lineage>
        <taxon>Bacteria</taxon>
        <taxon>Bacillati</taxon>
        <taxon>Bacillota</taxon>
        <taxon>Bacillota incertae sedis</taxon>
        <taxon>Caldicellulosiruptorales</taxon>
        <taxon>Caldicellulosiruptoraceae</taxon>
        <taxon>Caldicellulosiruptor</taxon>
    </lineage>
</organism>
<dbReference type="AlphaFoldDB" id="A0A7C5Z7E9"/>
<comment type="caution">
    <text evidence="2">The sequence shown here is derived from an EMBL/GenBank/DDBJ whole genome shotgun (WGS) entry which is preliminary data.</text>
</comment>
<dbReference type="EMBL" id="DRUZ01000010">
    <property type="protein sequence ID" value="HHS01060.1"/>
    <property type="molecule type" value="Genomic_DNA"/>
</dbReference>
<evidence type="ECO:0000256" key="1">
    <source>
        <dbReference type="SAM" id="Phobius"/>
    </source>
</evidence>
<accession>A0A7C5Z7E9</accession>